<organism evidence="1 2">
    <name type="scientific">Kosmotoga olearia (strain ATCC BAA-1733 / DSM 21960 / TBF 19.5.1)</name>
    <dbReference type="NCBI Taxonomy" id="521045"/>
    <lineage>
        <taxon>Bacteria</taxon>
        <taxon>Thermotogati</taxon>
        <taxon>Thermotogota</taxon>
        <taxon>Thermotogae</taxon>
        <taxon>Kosmotogales</taxon>
        <taxon>Kosmotogaceae</taxon>
        <taxon>Kosmotoga</taxon>
    </lineage>
</organism>
<reference evidence="1 2" key="2">
    <citation type="journal article" date="2011" name="J. Bacteriol.">
        <title>Genome Sequence of Kosmotoga olearia Strain TBF 19.5.1, a Thermophilic Bacterium with a Wide Growth Temperature Range, Isolated from the Troll B Oil Platform in the North Sea.</title>
        <authorList>
            <person name="Swithers K.S."/>
            <person name="Dipippo J.L."/>
            <person name="Bruce D.C."/>
            <person name="Detter C."/>
            <person name="Tapia R."/>
            <person name="Han S."/>
            <person name="Goodwin L.A."/>
            <person name="Han J."/>
            <person name="Woyke T."/>
            <person name="Pitluck S."/>
            <person name="Pennacchio L."/>
            <person name="Nolan M."/>
            <person name="Mikhailova N."/>
            <person name="Land M.L."/>
            <person name="Nesbo C.L."/>
            <person name="Gogarten J.P."/>
            <person name="Noll K.M."/>
        </authorList>
    </citation>
    <scope>NUCLEOTIDE SEQUENCE [LARGE SCALE GENOMIC DNA]</scope>
    <source>
        <strain evidence="2">ATCC BAA-1733 / DSM 21960 / TBF 19.5.1</strain>
    </source>
</reference>
<dbReference type="STRING" id="521045.Kole_0469"/>
<sequence length="191" mass="21965">MEKSLREKYTEAFSGNWQYLLKFALKIAEAGGEFPPKTTISSMRGCMEFLYSKYIERVPVDIKLIAYGHGITPETLKKHVKKIENAAIVYLKSIGNKIDGYVALFRTAAKQIKLITGKESIEVKTFIKYVQYLCNYWRSDKTEEIEKFFTRYFYLTGLKAETGRNAASGLDLYTSPRVKGTYVILRFEGDN</sequence>
<keyword evidence="2" id="KW-1185">Reference proteome</keyword>
<protein>
    <submittedName>
        <fullName evidence="1">Uncharacterized protein</fullName>
    </submittedName>
</protein>
<evidence type="ECO:0000313" key="1">
    <source>
        <dbReference type="EMBL" id="ACR79192.1"/>
    </source>
</evidence>
<gene>
    <name evidence="1" type="ordered locus">Kole_0469</name>
</gene>
<dbReference type="KEGG" id="kol:Kole_0469"/>
<reference evidence="1 2" key="1">
    <citation type="submission" date="2009-06" db="EMBL/GenBank/DDBJ databases">
        <title>Complete sequence of Thermotogales bacterium TBF 19.5.1.</title>
        <authorList>
            <consortium name="US DOE Joint Genome Institute"/>
            <person name="Lucas S."/>
            <person name="Copeland A."/>
            <person name="Lapidus A."/>
            <person name="Glavina del Rio T."/>
            <person name="Tice H."/>
            <person name="Bruce D."/>
            <person name="Goodwin L."/>
            <person name="Pitluck S."/>
            <person name="Chertkov O."/>
            <person name="Brettin T."/>
            <person name="Detter J.C."/>
            <person name="Han C."/>
            <person name="Schmutz J."/>
            <person name="Larimer F."/>
            <person name="Land M."/>
            <person name="Hauser L."/>
            <person name="Kyrpides N."/>
            <person name="Ovchinnikova G."/>
            <person name="Noll K."/>
        </authorList>
    </citation>
    <scope>NUCLEOTIDE SEQUENCE [LARGE SCALE GENOMIC DNA]</scope>
    <source>
        <strain evidence="2">ATCC BAA-1733 / DSM 21960 / TBF 19.5.1</strain>
    </source>
</reference>
<evidence type="ECO:0000313" key="2">
    <source>
        <dbReference type="Proteomes" id="UP000002382"/>
    </source>
</evidence>
<dbReference type="AlphaFoldDB" id="C5CE84"/>
<dbReference type="EMBL" id="CP001634">
    <property type="protein sequence ID" value="ACR79192.1"/>
    <property type="molecule type" value="Genomic_DNA"/>
</dbReference>
<dbReference type="HOGENOM" id="CLU_1419822_0_0_0"/>
<name>C5CE84_KOSOT</name>
<accession>C5CE84</accession>
<proteinExistence type="predicted"/>
<dbReference type="Proteomes" id="UP000002382">
    <property type="component" value="Chromosome"/>
</dbReference>
<dbReference type="RefSeq" id="WP_012744979.1">
    <property type="nucleotide sequence ID" value="NC_012785.1"/>
</dbReference>